<accession>A0AAE3K9H7</accession>
<proteinExistence type="predicted"/>
<feature type="transmembrane region" description="Helical" evidence="1">
    <location>
        <begin position="24"/>
        <end position="51"/>
    </location>
</feature>
<name>A0AAE3K9H7_9EURY</name>
<keyword evidence="3" id="KW-1185">Reference proteome</keyword>
<keyword evidence="1" id="KW-0472">Membrane</keyword>
<comment type="caution">
    <text evidence="2">The sequence shown here is derived from an EMBL/GenBank/DDBJ whole genome shotgun (WGS) entry which is preliminary data.</text>
</comment>
<evidence type="ECO:0000256" key="1">
    <source>
        <dbReference type="SAM" id="Phobius"/>
    </source>
</evidence>
<dbReference type="AlphaFoldDB" id="A0AAE3K9H7"/>
<dbReference type="GO" id="GO:0005886">
    <property type="term" value="C:plasma membrane"/>
    <property type="evidence" value="ECO:0007669"/>
    <property type="project" value="UniProtKB-SubCell"/>
</dbReference>
<reference evidence="2" key="2">
    <citation type="submission" date="2022-02" db="EMBL/GenBank/DDBJ databases">
        <authorList>
            <person name="Elcheninov A.G."/>
            <person name="Sorokin D.Y."/>
            <person name="Kublanov I.V."/>
        </authorList>
    </citation>
    <scope>NUCLEOTIDE SEQUENCE</scope>
    <source>
        <strain evidence="2">AArc-St2</strain>
    </source>
</reference>
<dbReference type="EMBL" id="JAKRVX010000007">
    <property type="protein sequence ID" value="MCL9818053.1"/>
    <property type="molecule type" value="Genomic_DNA"/>
</dbReference>
<reference evidence="2" key="1">
    <citation type="journal article" date="2022" name="Syst. Appl. Microbiol.">
        <title>Natronocalculus amylovorans gen. nov., sp. nov., and Natranaeroarchaeum aerophilus sp. nov., dominant culturable amylolytic natronoarchaea from hypersaline soda lakes in southwestern Siberia.</title>
        <authorList>
            <person name="Sorokin D.Y."/>
            <person name="Elcheninov A.G."/>
            <person name="Khizhniak T.V."/>
            <person name="Koenen M."/>
            <person name="Bale N.J."/>
            <person name="Damste J.S.S."/>
            <person name="Kublanov I.V."/>
        </authorList>
    </citation>
    <scope>NUCLEOTIDE SEQUENCE</scope>
    <source>
        <strain evidence="2">AArc-St2</strain>
    </source>
</reference>
<evidence type="ECO:0000313" key="3">
    <source>
        <dbReference type="Proteomes" id="UP001203207"/>
    </source>
</evidence>
<dbReference type="Proteomes" id="UP001203207">
    <property type="component" value="Unassembled WGS sequence"/>
</dbReference>
<feature type="transmembrane region" description="Helical" evidence="1">
    <location>
        <begin position="148"/>
        <end position="169"/>
    </location>
</feature>
<organism evidence="2 3">
    <name type="scientific">Natronocalculus amylovorans</name>
    <dbReference type="NCBI Taxonomy" id="2917812"/>
    <lineage>
        <taxon>Archaea</taxon>
        <taxon>Methanobacteriati</taxon>
        <taxon>Methanobacteriota</taxon>
        <taxon>Stenosarchaea group</taxon>
        <taxon>Halobacteria</taxon>
        <taxon>Halobacteriales</taxon>
        <taxon>Haloferacaceae</taxon>
        <taxon>Natronocalculus</taxon>
    </lineage>
</organism>
<keyword evidence="1" id="KW-1133">Transmembrane helix</keyword>
<sequence>MSTIVSTFFALFKRELKTAMRTRVYYLITVGVIGLLLALTAGGGGAATGYVPTVVDLLLPLEVLVPVLAIAIGYRSVVSDLERGELAVLKTYDVPSSVYVFAIYAGRAVVLSVILGSGLLATLLLVSFSSGPDTSIFATHTGLDSPLLFARFIVLTLVFALALLAIVLLMSVAAQSTLTAIALAVGAVVLVVVAGDAAIILGLTDGWIAEADLLNALAIAPNSAYRGAVFETVIAVTAASESGYGSPITSVAGLFAWTIFSLISATLILHRRTV</sequence>
<gene>
    <name evidence="2" type="ORF">AArcSt2_14010</name>
</gene>
<protein>
    <submittedName>
        <fullName evidence="2">Copper ABC transporter permease</fullName>
    </submittedName>
</protein>
<dbReference type="Pfam" id="PF12679">
    <property type="entry name" value="ABC2_membrane_2"/>
    <property type="match status" value="1"/>
</dbReference>
<feature type="transmembrane region" description="Helical" evidence="1">
    <location>
        <begin position="181"/>
        <end position="203"/>
    </location>
</feature>
<feature type="transmembrane region" description="Helical" evidence="1">
    <location>
        <begin position="248"/>
        <end position="269"/>
    </location>
</feature>
<dbReference type="GO" id="GO:0140359">
    <property type="term" value="F:ABC-type transporter activity"/>
    <property type="evidence" value="ECO:0007669"/>
    <property type="project" value="InterPro"/>
</dbReference>
<dbReference type="PANTHER" id="PTHR43471">
    <property type="entry name" value="ABC TRANSPORTER PERMEASE"/>
    <property type="match status" value="1"/>
</dbReference>
<dbReference type="RefSeq" id="WP_250585490.1">
    <property type="nucleotide sequence ID" value="NZ_JAKRVX010000007.1"/>
</dbReference>
<feature type="transmembrane region" description="Helical" evidence="1">
    <location>
        <begin position="98"/>
        <end position="128"/>
    </location>
</feature>
<feature type="transmembrane region" description="Helical" evidence="1">
    <location>
        <begin position="57"/>
        <end position="77"/>
    </location>
</feature>
<keyword evidence="1" id="KW-0812">Transmembrane</keyword>
<evidence type="ECO:0000313" key="2">
    <source>
        <dbReference type="EMBL" id="MCL9818053.1"/>
    </source>
</evidence>
<dbReference type="PANTHER" id="PTHR43471:SF1">
    <property type="entry name" value="ABC TRANSPORTER PERMEASE PROTEIN NOSY-RELATED"/>
    <property type="match status" value="1"/>
</dbReference>